<organism evidence="1 2">
    <name type="scientific">Paramecium octaurelia</name>
    <dbReference type="NCBI Taxonomy" id="43137"/>
    <lineage>
        <taxon>Eukaryota</taxon>
        <taxon>Sar</taxon>
        <taxon>Alveolata</taxon>
        <taxon>Ciliophora</taxon>
        <taxon>Intramacronucleata</taxon>
        <taxon>Oligohymenophorea</taxon>
        <taxon>Peniculida</taxon>
        <taxon>Parameciidae</taxon>
        <taxon>Paramecium</taxon>
    </lineage>
</organism>
<reference evidence="1" key="1">
    <citation type="submission" date="2021-01" db="EMBL/GenBank/DDBJ databases">
        <authorList>
            <consortium name="Genoscope - CEA"/>
            <person name="William W."/>
        </authorList>
    </citation>
    <scope>NUCLEOTIDE SEQUENCE</scope>
</reference>
<protein>
    <submittedName>
        <fullName evidence="1">Uncharacterized protein</fullName>
    </submittedName>
</protein>
<dbReference type="AlphaFoldDB" id="A0A8S1TKK5"/>
<evidence type="ECO:0000313" key="2">
    <source>
        <dbReference type="Proteomes" id="UP000683925"/>
    </source>
</evidence>
<name>A0A8S1TKK5_PAROT</name>
<gene>
    <name evidence="1" type="ORF">POCTA_138.1.T0260172</name>
</gene>
<evidence type="ECO:0000313" key="1">
    <source>
        <dbReference type="EMBL" id="CAD8152284.1"/>
    </source>
</evidence>
<comment type="caution">
    <text evidence="1">The sequence shown here is derived from an EMBL/GenBank/DDBJ whole genome shotgun (WGS) entry which is preliminary data.</text>
</comment>
<accession>A0A8S1TKK5</accession>
<sequence>MSFKSLDQQFKKLQRINFYLVLTSQHLITQQQDQIFERCLKCLTHFECLNLKKDFQENLDKQLQLTKKWF</sequence>
<proteinExistence type="predicted"/>
<dbReference type="Proteomes" id="UP000683925">
    <property type="component" value="Unassembled WGS sequence"/>
</dbReference>
<keyword evidence="2" id="KW-1185">Reference proteome</keyword>
<dbReference type="EMBL" id="CAJJDP010000026">
    <property type="protein sequence ID" value="CAD8152284.1"/>
    <property type="molecule type" value="Genomic_DNA"/>
</dbReference>